<comment type="caution">
    <text evidence="2">The sequence shown here is derived from an EMBL/GenBank/DDBJ whole genome shotgun (WGS) entry which is preliminary data.</text>
</comment>
<evidence type="ECO:0000313" key="3">
    <source>
        <dbReference type="Proteomes" id="UP001107558"/>
    </source>
</evidence>
<dbReference type="EMBL" id="JADBJN010000002">
    <property type="protein sequence ID" value="KAG5675837.1"/>
    <property type="molecule type" value="Genomic_DNA"/>
</dbReference>
<sequence length="114" mass="12591">MLNLIPKLIGRNIKMPDGKGSKGNSDGKNVHHQGTNSQGSRYTVYDNGGYHYSNPPHGNRGTSHYYDTGKGHAFYRESGPNGYKFHENQNQGFREYTHKDGSGSNSGNSDNAKK</sequence>
<evidence type="ECO:0000313" key="2">
    <source>
        <dbReference type="EMBL" id="KAG5675837.1"/>
    </source>
</evidence>
<dbReference type="OrthoDB" id="5415522at2759"/>
<reference evidence="2" key="1">
    <citation type="submission" date="2021-03" db="EMBL/GenBank/DDBJ databases">
        <title>Chromosome level genome of the anhydrobiotic midge Polypedilum vanderplanki.</title>
        <authorList>
            <person name="Yoshida Y."/>
            <person name="Kikawada T."/>
            <person name="Gusev O."/>
        </authorList>
    </citation>
    <scope>NUCLEOTIDE SEQUENCE</scope>
    <source>
        <strain evidence="2">NIAS01</strain>
        <tissue evidence="2">Whole body or cell culture</tissue>
    </source>
</reference>
<accession>A0A9J6C1U6</accession>
<dbReference type="AlphaFoldDB" id="A0A9J6C1U6"/>
<dbReference type="Proteomes" id="UP001107558">
    <property type="component" value="Chromosome 2"/>
</dbReference>
<feature type="compositionally biased region" description="Low complexity" evidence="1">
    <location>
        <begin position="102"/>
        <end position="114"/>
    </location>
</feature>
<name>A0A9J6C1U6_POLVA</name>
<keyword evidence="3" id="KW-1185">Reference proteome</keyword>
<feature type="region of interest" description="Disordered" evidence="1">
    <location>
        <begin position="8"/>
        <end position="114"/>
    </location>
</feature>
<proteinExistence type="predicted"/>
<gene>
    <name evidence="2" type="ORF">PVAND_005707</name>
</gene>
<protein>
    <submittedName>
        <fullName evidence="2">Uncharacterized protein</fullName>
    </submittedName>
</protein>
<evidence type="ECO:0000256" key="1">
    <source>
        <dbReference type="SAM" id="MobiDB-lite"/>
    </source>
</evidence>
<feature type="compositionally biased region" description="Polar residues" evidence="1">
    <location>
        <begin position="32"/>
        <end position="41"/>
    </location>
</feature>
<organism evidence="2 3">
    <name type="scientific">Polypedilum vanderplanki</name>
    <name type="common">Sleeping chironomid midge</name>
    <dbReference type="NCBI Taxonomy" id="319348"/>
    <lineage>
        <taxon>Eukaryota</taxon>
        <taxon>Metazoa</taxon>
        <taxon>Ecdysozoa</taxon>
        <taxon>Arthropoda</taxon>
        <taxon>Hexapoda</taxon>
        <taxon>Insecta</taxon>
        <taxon>Pterygota</taxon>
        <taxon>Neoptera</taxon>
        <taxon>Endopterygota</taxon>
        <taxon>Diptera</taxon>
        <taxon>Nematocera</taxon>
        <taxon>Chironomoidea</taxon>
        <taxon>Chironomidae</taxon>
        <taxon>Chironominae</taxon>
        <taxon>Polypedilum</taxon>
        <taxon>Polypedilum</taxon>
    </lineage>
</organism>